<dbReference type="AlphaFoldDB" id="A0A0F9RPI3"/>
<protein>
    <submittedName>
        <fullName evidence="1">Uncharacterized protein</fullName>
    </submittedName>
</protein>
<reference evidence="1" key="1">
    <citation type="journal article" date="2015" name="Nature">
        <title>Complex archaea that bridge the gap between prokaryotes and eukaryotes.</title>
        <authorList>
            <person name="Spang A."/>
            <person name="Saw J.H."/>
            <person name="Jorgensen S.L."/>
            <person name="Zaremba-Niedzwiedzka K."/>
            <person name="Martijn J."/>
            <person name="Lind A.E."/>
            <person name="van Eijk R."/>
            <person name="Schleper C."/>
            <person name="Guy L."/>
            <person name="Ettema T.J."/>
        </authorList>
    </citation>
    <scope>NUCLEOTIDE SEQUENCE</scope>
</reference>
<proteinExistence type="predicted"/>
<evidence type="ECO:0000313" key="1">
    <source>
        <dbReference type="EMBL" id="KKN19208.1"/>
    </source>
</evidence>
<sequence>MKWFAGLVLALALLIGCQTNAPTPMLMGSLVKQNDEVVSLYAACSEGANYVSSKEGCEPNLLATKVDSTMEFSKLFISGDIKQPQGYDIYLATAEIAIRMHAVAARIENDYSEAERIARQFFEIQKAHSGRSLGPARFYWAAIASGHASWQWHYDRLALDADRKAELLECLAQGRIGLTDTTRLDGPKRVRLRSYIDNLTRITNKIEG</sequence>
<name>A0A0F9RPI3_9ZZZZ</name>
<organism evidence="1">
    <name type="scientific">marine sediment metagenome</name>
    <dbReference type="NCBI Taxonomy" id="412755"/>
    <lineage>
        <taxon>unclassified sequences</taxon>
        <taxon>metagenomes</taxon>
        <taxon>ecological metagenomes</taxon>
    </lineage>
</organism>
<accession>A0A0F9RPI3</accession>
<dbReference type="EMBL" id="LAZR01003356">
    <property type="protein sequence ID" value="KKN19208.1"/>
    <property type="molecule type" value="Genomic_DNA"/>
</dbReference>
<comment type="caution">
    <text evidence="1">The sequence shown here is derived from an EMBL/GenBank/DDBJ whole genome shotgun (WGS) entry which is preliminary data.</text>
</comment>
<gene>
    <name evidence="1" type="ORF">LCGC14_0948040</name>
</gene>
<dbReference type="PROSITE" id="PS51257">
    <property type="entry name" value="PROKAR_LIPOPROTEIN"/>
    <property type="match status" value="1"/>
</dbReference>